<gene>
    <name evidence="2" type="ORF">CYMTET_38650</name>
</gene>
<dbReference type="GO" id="GO:0007165">
    <property type="term" value="P:signal transduction"/>
    <property type="evidence" value="ECO:0007669"/>
    <property type="project" value="InterPro"/>
</dbReference>
<dbReference type="InterPro" id="IPR000157">
    <property type="entry name" value="TIR_dom"/>
</dbReference>
<evidence type="ECO:0000313" key="3">
    <source>
        <dbReference type="Proteomes" id="UP001190700"/>
    </source>
</evidence>
<protein>
    <recommendedName>
        <fullName evidence="1">TIR domain-containing protein</fullName>
    </recommendedName>
</protein>
<dbReference type="SUPFAM" id="SSF52200">
    <property type="entry name" value="Toll/Interleukin receptor TIR domain"/>
    <property type="match status" value="1"/>
</dbReference>
<name>A0AAE0CBQ3_9CHLO</name>
<sequence>MAFNAPPVPQAPNFFLKYKTQSKTNEVYLYACLCPYLAHGEITEFTKGNNECFSWFMFWWACGGCMIEEQRKSLETKIHNWHASQGDPLASKTAPDVAAHNNLGAILCCAAMLYGSGLICWGCAIAENLGVKRNFEQVQVHSQVGLTHVHQQTVPPVQQQMLQQQFQQHQRYMQEQQAQQMKQKNVQLTINPLADVSTSSERKKEGYDIFMSYRRSHTGVAKSIKYELQSFGYRVFLDIEREDGLGAGDFQNQLEKVADATPVFVVLVTPRPSGDDDVRFPLSSFETIVEYNRRGWTDYCQIEISRALAANKLVIPVYNGSQGTSFIGQQLGLLRGLDDVAGLASKNAYPYHEDLFKASIQVIHNAIVESGAVKF</sequence>
<dbReference type="Pfam" id="PF13676">
    <property type="entry name" value="TIR_2"/>
    <property type="match status" value="1"/>
</dbReference>
<reference evidence="2 3" key="1">
    <citation type="journal article" date="2015" name="Genome Biol. Evol.">
        <title>Comparative Genomics of a Bacterivorous Green Alga Reveals Evolutionary Causalities and Consequences of Phago-Mixotrophic Mode of Nutrition.</title>
        <authorList>
            <person name="Burns J.A."/>
            <person name="Paasch A."/>
            <person name="Narechania A."/>
            <person name="Kim E."/>
        </authorList>
    </citation>
    <scope>NUCLEOTIDE SEQUENCE [LARGE SCALE GENOMIC DNA]</scope>
    <source>
        <strain evidence="2 3">PLY_AMNH</strain>
    </source>
</reference>
<proteinExistence type="predicted"/>
<evidence type="ECO:0000259" key="1">
    <source>
        <dbReference type="Pfam" id="PF13676"/>
    </source>
</evidence>
<dbReference type="InterPro" id="IPR035897">
    <property type="entry name" value="Toll_tir_struct_dom_sf"/>
</dbReference>
<comment type="caution">
    <text evidence="2">The sequence shown here is derived from an EMBL/GenBank/DDBJ whole genome shotgun (WGS) entry which is preliminary data.</text>
</comment>
<accession>A0AAE0CBQ3</accession>
<dbReference type="Gene3D" id="3.40.50.10140">
    <property type="entry name" value="Toll/interleukin-1 receptor homology (TIR) domain"/>
    <property type="match status" value="1"/>
</dbReference>
<organism evidence="2 3">
    <name type="scientific">Cymbomonas tetramitiformis</name>
    <dbReference type="NCBI Taxonomy" id="36881"/>
    <lineage>
        <taxon>Eukaryota</taxon>
        <taxon>Viridiplantae</taxon>
        <taxon>Chlorophyta</taxon>
        <taxon>Pyramimonadophyceae</taxon>
        <taxon>Pyramimonadales</taxon>
        <taxon>Pyramimonadaceae</taxon>
        <taxon>Cymbomonas</taxon>
    </lineage>
</organism>
<feature type="domain" description="TIR" evidence="1">
    <location>
        <begin position="209"/>
        <end position="318"/>
    </location>
</feature>
<dbReference type="Proteomes" id="UP001190700">
    <property type="component" value="Unassembled WGS sequence"/>
</dbReference>
<keyword evidence="3" id="KW-1185">Reference proteome</keyword>
<evidence type="ECO:0000313" key="2">
    <source>
        <dbReference type="EMBL" id="KAK3252092.1"/>
    </source>
</evidence>
<dbReference type="AlphaFoldDB" id="A0AAE0CBQ3"/>
<dbReference type="EMBL" id="LGRX02025641">
    <property type="protein sequence ID" value="KAK3252092.1"/>
    <property type="molecule type" value="Genomic_DNA"/>
</dbReference>